<comment type="caution">
    <text evidence="1">The sequence shown here is derived from an EMBL/GenBank/DDBJ whole genome shotgun (WGS) entry which is preliminary data.</text>
</comment>
<dbReference type="OrthoDB" id="7355934at2"/>
<evidence type="ECO:0000313" key="2">
    <source>
        <dbReference type="Proteomes" id="UP000076587"/>
    </source>
</evidence>
<dbReference type="AlphaFoldDB" id="A0A161YE23"/>
<evidence type="ECO:0000313" key="1">
    <source>
        <dbReference type="EMBL" id="KZN58364.1"/>
    </source>
</evidence>
<accession>A0A161YE23</accession>
<dbReference type="EMBL" id="AUXT01000012">
    <property type="protein sequence ID" value="KZN58364.1"/>
    <property type="molecule type" value="Genomic_DNA"/>
</dbReference>
<proteinExistence type="predicted"/>
<reference evidence="1 2" key="1">
    <citation type="submission" date="2013-07" db="EMBL/GenBank/DDBJ databases">
        <title>Comparative Genomic and Metabolomic Analysis of Twelve Strains of Pseudoalteromonas luteoviolacea.</title>
        <authorList>
            <person name="Vynne N.G."/>
            <person name="Mansson M."/>
            <person name="Gram L."/>
        </authorList>
    </citation>
    <scope>NUCLEOTIDE SEQUENCE [LARGE SCALE GENOMIC DNA]</scope>
    <source>
        <strain evidence="1 2">NCIMB 1942</strain>
    </source>
</reference>
<protein>
    <submittedName>
        <fullName evidence="1">Uncharacterized protein</fullName>
    </submittedName>
</protein>
<dbReference type="PATRIC" id="fig|1365253.3.peg.338"/>
<organism evidence="1 2">
    <name type="scientific">Pseudoalteromonas luteoviolacea NCIMB 1942</name>
    <dbReference type="NCBI Taxonomy" id="1365253"/>
    <lineage>
        <taxon>Bacteria</taxon>
        <taxon>Pseudomonadati</taxon>
        <taxon>Pseudomonadota</taxon>
        <taxon>Gammaproteobacteria</taxon>
        <taxon>Alteromonadales</taxon>
        <taxon>Pseudoalteromonadaceae</taxon>
        <taxon>Pseudoalteromonas</taxon>
    </lineage>
</organism>
<gene>
    <name evidence="1" type="ORF">N482_22530</name>
</gene>
<sequence>MTRFKLDALKPDLLPRLEPDIVLCSDGHLNYYWLAEKEILKHVVLMGVIKSE</sequence>
<name>A0A161YE23_9GAMM</name>
<dbReference type="Proteomes" id="UP000076587">
    <property type="component" value="Unassembled WGS sequence"/>
</dbReference>